<feature type="non-terminal residue" evidence="1">
    <location>
        <position position="26"/>
    </location>
</feature>
<organism evidence="1 2">
    <name type="scientific">Jimgerdemannia flammicorona</name>
    <dbReference type="NCBI Taxonomy" id="994334"/>
    <lineage>
        <taxon>Eukaryota</taxon>
        <taxon>Fungi</taxon>
        <taxon>Fungi incertae sedis</taxon>
        <taxon>Mucoromycota</taxon>
        <taxon>Mucoromycotina</taxon>
        <taxon>Endogonomycetes</taxon>
        <taxon>Endogonales</taxon>
        <taxon>Endogonaceae</taxon>
        <taxon>Jimgerdemannia</taxon>
    </lineage>
</organism>
<dbReference type="Proteomes" id="UP000274822">
    <property type="component" value="Unassembled WGS sequence"/>
</dbReference>
<evidence type="ECO:0000313" key="2">
    <source>
        <dbReference type="Proteomes" id="UP000274822"/>
    </source>
</evidence>
<dbReference type="AlphaFoldDB" id="A0A433QMP8"/>
<dbReference type="EMBL" id="RBNJ01003321">
    <property type="protein sequence ID" value="RUS31063.1"/>
    <property type="molecule type" value="Genomic_DNA"/>
</dbReference>
<evidence type="ECO:0000313" key="1">
    <source>
        <dbReference type="EMBL" id="RUS31063.1"/>
    </source>
</evidence>
<reference evidence="1 2" key="1">
    <citation type="journal article" date="2018" name="New Phytol.">
        <title>Phylogenomics of Endogonaceae and evolution of mycorrhizas within Mucoromycota.</title>
        <authorList>
            <person name="Chang Y."/>
            <person name="Desiro A."/>
            <person name="Na H."/>
            <person name="Sandor L."/>
            <person name="Lipzen A."/>
            <person name="Clum A."/>
            <person name="Barry K."/>
            <person name="Grigoriev I.V."/>
            <person name="Martin F.M."/>
            <person name="Stajich J.E."/>
            <person name="Smith M.E."/>
            <person name="Bonito G."/>
            <person name="Spatafora J.W."/>
        </authorList>
    </citation>
    <scope>NUCLEOTIDE SEQUENCE [LARGE SCALE GENOMIC DNA]</scope>
    <source>
        <strain evidence="1 2">AD002</strain>
    </source>
</reference>
<accession>A0A433QMP8</accession>
<gene>
    <name evidence="1" type="ORF">BC938DRAFT_478536</name>
</gene>
<name>A0A433QMP8_9FUNG</name>
<protein>
    <submittedName>
        <fullName evidence="1">Uncharacterized protein</fullName>
    </submittedName>
</protein>
<proteinExistence type="predicted"/>
<sequence length="26" mass="3286">MIKAAGHYCIFYPKFHCKLNYIKYFW</sequence>
<keyword evidence="2" id="KW-1185">Reference proteome</keyword>
<comment type="caution">
    <text evidence="1">The sequence shown here is derived from an EMBL/GenBank/DDBJ whole genome shotgun (WGS) entry which is preliminary data.</text>
</comment>